<accession>A0ABZ2TC39</accession>
<gene>
    <name evidence="1" type="ORF">RZS32_012745</name>
</gene>
<protein>
    <submittedName>
        <fullName evidence="1">Uncharacterized protein</fullName>
    </submittedName>
</protein>
<proteinExistence type="predicted"/>
<dbReference type="Proteomes" id="UP001281305">
    <property type="component" value="Chromosome"/>
</dbReference>
<keyword evidence="2" id="KW-1185">Reference proteome</keyword>
<name>A0ABZ2TC39_9RHOB</name>
<dbReference type="EMBL" id="CP146606">
    <property type="protein sequence ID" value="WYK17277.1"/>
    <property type="molecule type" value="Genomic_DNA"/>
</dbReference>
<evidence type="ECO:0000313" key="1">
    <source>
        <dbReference type="EMBL" id="WYK17277.1"/>
    </source>
</evidence>
<dbReference type="RefSeq" id="WP_317057348.1">
    <property type="nucleotide sequence ID" value="NZ_CP146606.1"/>
</dbReference>
<sequence>MKHTTPKRRDPFEMLQQALQSEWRTLDTVPLRGEGEFLVLTVSGLTRLARNRKDFRNPRKADGYAPERMTVVSVETGNYLGAMAWKWPDET</sequence>
<reference evidence="1 2" key="1">
    <citation type="submission" date="2024-02" db="EMBL/GenBank/DDBJ databases">
        <title>Roseovarius strain W115 nov., isolated from a marine algae.</title>
        <authorList>
            <person name="Lee M.W."/>
            <person name="Lee J.K."/>
            <person name="Kim J.M."/>
            <person name="Choi D.G."/>
            <person name="Baek J.H."/>
            <person name="Bayburt H."/>
            <person name="Jung J.J."/>
            <person name="Han D.M."/>
            <person name="Jeon C.O."/>
        </authorList>
    </citation>
    <scope>NUCLEOTIDE SEQUENCE [LARGE SCALE GENOMIC DNA]</scope>
    <source>
        <strain evidence="1 2">W115</strain>
    </source>
</reference>
<evidence type="ECO:0000313" key="2">
    <source>
        <dbReference type="Proteomes" id="UP001281305"/>
    </source>
</evidence>
<organism evidence="1 2">
    <name type="scientific">Roseovarius rhodophyticola</name>
    <dbReference type="NCBI Taxonomy" id="3080827"/>
    <lineage>
        <taxon>Bacteria</taxon>
        <taxon>Pseudomonadati</taxon>
        <taxon>Pseudomonadota</taxon>
        <taxon>Alphaproteobacteria</taxon>
        <taxon>Rhodobacterales</taxon>
        <taxon>Roseobacteraceae</taxon>
        <taxon>Roseovarius</taxon>
    </lineage>
</organism>